<gene>
    <name evidence="1" type="ORF">OLC1_LOCUS11522</name>
</gene>
<reference evidence="1" key="1">
    <citation type="submission" date="2023-03" db="EMBL/GenBank/DDBJ databases">
        <authorList>
            <person name="Julca I."/>
        </authorList>
    </citation>
    <scope>NUCLEOTIDE SEQUENCE</scope>
</reference>
<dbReference type="EMBL" id="OX459121">
    <property type="protein sequence ID" value="CAI9102104.1"/>
    <property type="molecule type" value="Genomic_DNA"/>
</dbReference>
<name>A0AAV1D2J4_OLDCO</name>
<keyword evidence="2" id="KW-1185">Reference proteome</keyword>
<protein>
    <submittedName>
        <fullName evidence="1">OLC1v1000313C1</fullName>
    </submittedName>
</protein>
<dbReference type="Proteomes" id="UP001161247">
    <property type="component" value="Chromosome 4"/>
</dbReference>
<accession>A0AAV1D2J4</accession>
<sequence>MDENINKNETLQSIAENLTSVNRPFCFNHLYTGQQRVTVSSSLDISRCISRICLAESMAEGAAPFHLNLLQRGNISQRRRYFLQLWAMHHHKLLKQGKVTSTSKDSNFKNFSCGNSSSAMFHCCPSNDLYSSFRTSRFGNCRPMTKQ</sequence>
<proteinExistence type="predicted"/>
<evidence type="ECO:0000313" key="1">
    <source>
        <dbReference type="EMBL" id="CAI9102104.1"/>
    </source>
</evidence>
<evidence type="ECO:0000313" key="2">
    <source>
        <dbReference type="Proteomes" id="UP001161247"/>
    </source>
</evidence>
<organism evidence="1 2">
    <name type="scientific">Oldenlandia corymbosa var. corymbosa</name>
    <dbReference type="NCBI Taxonomy" id="529605"/>
    <lineage>
        <taxon>Eukaryota</taxon>
        <taxon>Viridiplantae</taxon>
        <taxon>Streptophyta</taxon>
        <taxon>Embryophyta</taxon>
        <taxon>Tracheophyta</taxon>
        <taxon>Spermatophyta</taxon>
        <taxon>Magnoliopsida</taxon>
        <taxon>eudicotyledons</taxon>
        <taxon>Gunneridae</taxon>
        <taxon>Pentapetalae</taxon>
        <taxon>asterids</taxon>
        <taxon>lamiids</taxon>
        <taxon>Gentianales</taxon>
        <taxon>Rubiaceae</taxon>
        <taxon>Rubioideae</taxon>
        <taxon>Spermacoceae</taxon>
        <taxon>Hedyotis-Oldenlandia complex</taxon>
        <taxon>Oldenlandia</taxon>
    </lineage>
</organism>
<dbReference type="AlphaFoldDB" id="A0AAV1D2J4"/>